<dbReference type="InterPro" id="IPR043129">
    <property type="entry name" value="ATPase_NBD"/>
</dbReference>
<dbReference type="PANTHER" id="PTHR30005">
    <property type="entry name" value="EXOPOLYPHOSPHATASE"/>
    <property type="match status" value="1"/>
</dbReference>
<dbReference type="SUPFAM" id="SSF53067">
    <property type="entry name" value="Actin-like ATPase domain"/>
    <property type="match status" value="2"/>
</dbReference>
<sequence>MAASATTPKPTPRRRSADETLTGIIDIGSNSIRLVVYRGRHRTPPILFNEKVMAGLGRGVAASGRISDEGLAVAEEAIARFALLCEDMGVHQLRAVATAAVREASNSKQFLSRIRKSCGLEIEVISGEAEARYAALGVLAGMPGADGVVGDLGGGSLELIRIADGRTHERVSLPIGSLKLDAVRKKGPRALTAFVKKALAKVEWAAEGKGKPFYMVGGSWRALAQLHMFLTEHPLPVVHQYAMTPATADRLVRAVTQMQTKTLKMVPNISSSRVPSLPGAAVLLRAVTQKLGSSKLVASAYGLREGLLFDTLPPDIKAQDPLVAAARAEGERQGRFPEHGDIFMEWMNGLFEPETAADKRLRHVACLLSDVAWRAHPDFRAERAVDVALHGNWTAITTDERAMLAASLFACFGGSAQHPIVQLLHHLADAESLRRAWLWGLALRLGQRLSGGTAEALEYSHLYRRGGDLVLTLNPHHAALYGDTVARRLKSLAQAMELSSKFEVV</sequence>
<protein>
    <recommendedName>
        <fullName evidence="2">exopolyphosphatase</fullName>
        <ecNumber evidence="2">3.6.1.11</ecNumber>
    </recommendedName>
</protein>
<comment type="caution">
    <text evidence="7">The sequence shown here is derived from an EMBL/GenBank/DDBJ whole genome shotgun (WGS) entry which is preliminary data.</text>
</comment>
<proteinExistence type="inferred from homology"/>
<gene>
    <name evidence="7" type="primary">ppx</name>
    <name evidence="7" type="ORF">ACFOMD_14050</name>
</gene>
<dbReference type="Gene3D" id="1.10.3210.10">
    <property type="entry name" value="Hypothetical protein af1432"/>
    <property type="match status" value="1"/>
</dbReference>
<feature type="domain" description="Ppx/GppA phosphatase N-terminal" evidence="5">
    <location>
        <begin position="35"/>
        <end position="313"/>
    </location>
</feature>
<dbReference type="InterPro" id="IPR022371">
    <property type="entry name" value="Exopolyphosphatase"/>
</dbReference>
<dbReference type="InterPro" id="IPR003695">
    <property type="entry name" value="Ppx_GppA_N"/>
</dbReference>
<evidence type="ECO:0000313" key="8">
    <source>
        <dbReference type="Proteomes" id="UP001595615"/>
    </source>
</evidence>
<dbReference type="Pfam" id="PF21697">
    <property type="entry name" value="Ppx_C"/>
    <property type="match status" value="1"/>
</dbReference>
<evidence type="ECO:0000256" key="2">
    <source>
        <dbReference type="ARBA" id="ARBA00012451"/>
    </source>
</evidence>
<organism evidence="7 8">
    <name type="scientific">Sphingoaurantiacus capsulatus</name>
    <dbReference type="NCBI Taxonomy" id="1771310"/>
    <lineage>
        <taxon>Bacteria</taxon>
        <taxon>Pseudomonadati</taxon>
        <taxon>Pseudomonadota</taxon>
        <taxon>Alphaproteobacteria</taxon>
        <taxon>Sphingomonadales</taxon>
        <taxon>Sphingosinicellaceae</taxon>
        <taxon>Sphingoaurantiacus</taxon>
    </lineage>
</organism>
<evidence type="ECO:0000313" key="7">
    <source>
        <dbReference type="EMBL" id="MFC3713697.1"/>
    </source>
</evidence>
<dbReference type="RefSeq" id="WP_380862446.1">
    <property type="nucleotide sequence ID" value="NZ_JBHRXV010000011.1"/>
</dbReference>
<dbReference type="CDD" id="cd24052">
    <property type="entry name" value="ASKHA_NBD_HpPPX-GppA-like"/>
    <property type="match status" value="1"/>
</dbReference>
<dbReference type="Gene3D" id="3.30.420.150">
    <property type="entry name" value="Exopolyphosphatase. Domain 2"/>
    <property type="match status" value="1"/>
</dbReference>
<evidence type="ECO:0000256" key="1">
    <source>
        <dbReference type="ARBA" id="ARBA00007125"/>
    </source>
</evidence>
<dbReference type="Proteomes" id="UP001595615">
    <property type="component" value="Unassembled WGS sequence"/>
</dbReference>
<accession>A0ABV7XC23</accession>
<dbReference type="Gene3D" id="3.30.420.40">
    <property type="match status" value="1"/>
</dbReference>
<comment type="similarity">
    <text evidence="1">Belongs to the GppA/Ppx family.</text>
</comment>
<dbReference type="InterPro" id="IPR050273">
    <property type="entry name" value="GppA/Ppx_hydrolase"/>
</dbReference>
<dbReference type="EC" id="3.6.1.11" evidence="2"/>
<keyword evidence="3 7" id="KW-0378">Hydrolase</keyword>
<reference evidence="8" key="1">
    <citation type="journal article" date="2019" name="Int. J. Syst. Evol. Microbiol.">
        <title>The Global Catalogue of Microorganisms (GCM) 10K type strain sequencing project: providing services to taxonomists for standard genome sequencing and annotation.</title>
        <authorList>
            <consortium name="The Broad Institute Genomics Platform"/>
            <consortium name="The Broad Institute Genome Sequencing Center for Infectious Disease"/>
            <person name="Wu L."/>
            <person name="Ma J."/>
        </authorList>
    </citation>
    <scope>NUCLEOTIDE SEQUENCE [LARGE SCALE GENOMIC DNA]</scope>
    <source>
        <strain evidence="8">KCTC 42644</strain>
    </source>
</reference>
<evidence type="ECO:0000256" key="4">
    <source>
        <dbReference type="ARBA" id="ARBA00047607"/>
    </source>
</evidence>
<dbReference type="Pfam" id="PF02541">
    <property type="entry name" value="Ppx-GppA"/>
    <property type="match status" value="1"/>
</dbReference>
<evidence type="ECO:0000256" key="3">
    <source>
        <dbReference type="ARBA" id="ARBA00022801"/>
    </source>
</evidence>
<dbReference type="NCBIfam" id="TIGR03706">
    <property type="entry name" value="exo_poly_only"/>
    <property type="match status" value="1"/>
</dbReference>
<dbReference type="InterPro" id="IPR048951">
    <property type="entry name" value="Ppx_C"/>
</dbReference>
<dbReference type="GO" id="GO:0004309">
    <property type="term" value="F:exopolyphosphatase activity"/>
    <property type="evidence" value="ECO:0007669"/>
    <property type="project" value="UniProtKB-EC"/>
</dbReference>
<dbReference type="PANTHER" id="PTHR30005:SF0">
    <property type="entry name" value="RETROGRADE REGULATION PROTEIN 2"/>
    <property type="match status" value="1"/>
</dbReference>
<evidence type="ECO:0000259" key="6">
    <source>
        <dbReference type="Pfam" id="PF21697"/>
    </source>
</evidence>
<feature type="domain" description="Exopolyphosphatase C-terminal" evidence="6">
    <location>
        <begin position="335"/>
        <end position="494"/>
    </location>
</feature>
<comment type="catalytic activity">
    <reaction evidence="4">
        <text>[phosphate](n) + H2O = [phosphate](n-1) + phosphate + H(+)</text>
        <dbReference type="Rhea" id="RHEA:21528"/>
        <dbReference type="Rhea" id="RHEA-COMP:9859"/>
        <dbReference type="Rhea" id="RHEA-COMP:14279"/>
        <dbReference type="ChEBI" id="CHEBI:15377"/>
        <dbReference type="ChEBI" id="CHEBI:15378"/>
        <dbReference type="ChEBI" id="CHEBI:16838"/>
        <dbReference type="ChEBI" id="CHEBI:43474"/>
        <dbReference type="EC" id="3.6.1.11"/>
    </reaction>
</comment>
<dbReference type="EMBL" id="JBHRXV010000011">
    <property type="protein sequence ID" value="MFC3713697.1"/>
    <property type="molecule type" value="Genomic_DNA"/>
</dbReference>
<keyword evidence="8" id="KW-1185">Reference proteome</keyword>
<evidence type="ECO:0000259" key="5">
    <source>
        <dbReference type="Pfam" id="PF02541"/>
    </source>
</evidence>
<name>A0ABV7XC23_9SPHN</name>